<comment type="function">
    <text evidence="8">Uptake of L-lactate across the membrane. Can also transport D-lactate and glycolate.</text>
</comment>
<comment type="caution">
    <text evidence="9">The sequence shown here is derived from an EMBL/GenBank/DDBJ whole genome shotgun (WGS) entry which is preliminary data.</text>
</comment>
<keyword evidence="3 8" id="KW-0813">Transport</keyword>
<evidence type="ECO:0000256" key="5">
    <source>
        <dbReference type="ARBA" id="ARBA00022692"/>
    </source>
</evidence>
<feature type="transmembrane region" description="Helical" evidence="8">
    <location>
        <begin position="189"/>
        <end position="211"/>
    </location>
</feature>
<feature type="transmembrane region" description="Helical" evidence="8">
    <location>
        <begin position="223"/>
        <end position="244"/>
    </location>
</feature>
<feature type="transmembrane region" description="Helical" evidence="8">
    <location>
        <begin position="328"/>
        <end position="347"/>
    </location>
</feature>
<evidence type="ECO:0000256" key="2">
    <source>
        <dbReference type="ARBA" id="ARBA00010100"/>
    </source>
</evidence>
<dbReference type="GO" id="GO:0015129">
    <property type="term" value="F:lactate transmembrane transporter activity"/>
    <property type="evidence" value="ECO:0007669"/>
    <property type="project" value="UniProtKB-UniRule"/>
</dbReference>
<comment type="subcellular location">
    <subcellularLocation>
        <location evidence="1 8">Cell membrane</location>
        <topology evidence="1 8">Multi-pass membrane protein</topology>
    </subcellularLocation>
</comment>
<evidence type="ECO:0000256" key="4">
    <source>
        <dbReference type="ARBA" id="ARBA00022475"/>
    </source>
</evidence>
<dbReference type="PANTHER" id="PTHR30003:SF5">
    <property type="entry name" value="L-LACTATE PERMEASE"/>
    <property type="match status" value="1"/>
</dbReference>
<dbReference type="NCBIfam" id="TIGR00795">
    <property type="entry name" value="lctP"/>
    <property type="match status" value="1"/>
</dbReference>
<dbReference type="Pfam" id="PF02652">
    <property type="entry name" value="Lactate_perm"/>
    <property type="match status" value="1"/>
</dbReference>
<dbReference type="GO" id="GO:0015295">
    <property type="term" value="F:solute:proton symporter activity"/>
    <property type="evidence" value="ECO:0007669"/>
    <property type="project" value="TreeGrafter"/>
</dbReference>
<dbReference type="InterPro" id="IPR003804">
    <property type="entry name" value="Lactate_perm"/>
</dbReference>
<dbReference type="AlphaFoldDB" id="A0A4S4FG25"/>
<reference evidence="9 10" key="1">
    <citation type="submission" date="2019-04" db="EMBL/GenBank/DDBJ databases">
        <authorList>
            <person name="Jiang L."/>
        </authorList>
    </citation>
    <scope>NUCLEOTIDE SEQUENCE [LARGE SCALE GENOMIC DNA]</scope>
    <source>
        <strain evidence="9 10">YIM 131861</strain>
    </source>
</reference>
<keyword evidence="5 8" id="KW-0812">Transmembrane</keyword>
<dbReference type="RefSeq" id="WP_136425522.1">
    <property type="nucleotide sequence ID" value="NZ_SSSN01000015.1"/>
</dbReference>
<evidence type="ECO:0000313" key="10">
    <source>
        <dbReference type="Proteomes" id="UP000307380"/>
    </source>
</evidence>
<keyword evidence="6 8" id="KW-1133">Transmembrane helix</keyword>
<feature type="transmembrane region" description="Helical" evidence="8">
    <location>
        <begin position="39"/>
        <end position="56"/>
    </location>
</feature>
<feature type="transmembrane region" description="Helical" evidence="8">
    <location>
        <begin position="250"/>
        <end position="267"/>
    </location>
</feature>
<comment type="similarity">
    <text evidence="2 8">Belongs to the lactate permease family.</text>
</comment>
<accession>A0A4S4FG25</accession>
<dbReference type="EMBL" id="SSSN01000015">
    <property type="protein sequence ID" value="THG29133.1"/>
    <property type="molecule type" value="Genomic_DNA"/>
</dbReference>
<organism evidence="9 10">
    <name type="scientific">Orlajensenia flava</name>
    <dbReference type="NCBI Taxonomy" id="2565934"/>
    <lineage>
        <taxon>Bacteria</taxon>
        <taxon>Bacillati</taxon>
        <taxon>Actinomycetota</taxon>
        <taxon>Actinomycetes</taxon>
        <taxon>Micrococcales</taxon>
        <taxon>Microbacteriaceae</taxon>
        <taxon>Orlajensenia</taxon>
    </lineage>
</organism>
<evidence type="ECO:0000256" key="8">
    <source>
        <dbReference type="RuleBase" id="RU365092"/>
    </source>
</evidence>
<sequence length="544" mass="56877">MWTQDYDPLGALWLSAIVAAVPILAFLVCLTVFKMKGTTAGIIAVALAVVVALWPFGMPITAIGGSALIGILTGLWPIAFIIVMAVWLYKLAVASGRFDVIRSSIAGISPDQRIQVLLISFSFGAFLEGAAGFGVPIAICAALLVQLGFKPIKAAMISLVANAAAGAYGAIGIPVIVGAKVGGVDLRALSVEMVVVVQLLTFAIPFLLVIILDGWRGLRETWVATLALSIVYSGSQALILLLLGPELADILPGLLGMVALFVVGRFWQPKRIFREDGSVAPEPERHSLREIAAAWSPFYILTAFIFVWSIPWFKDLFAPASADGKTAAGPLGVLVFNVPIPGLNGVVQPPGDGAAPVSAIWQFTPVNATGTAILLSVLVSFFTTPALNWGDLGREFVATVRELWRPIVLILLILVVANITNYSGGSASIGLALAGAGAVFPLFSPIIGWFGVFITGSVVNNNTLFAHLQNVTATKIGVDPTLLVAANTAGGAMGKVVSPQSIAISAAAVGLVGREGEILRASIKYSLGMLAFLCVWVMLVSLVA</sequence>
<evidence type="ECO:0000256" key="6">
    <source>
        <dbReference type="ARBA" id="ARBA00022989"/>
    </source>
</evidence>
<name>A0A4S4FG25_9MICO</name>
<keyword evidence="7 8" id="KW-0472">Membrane</keyword>
<proteinExistence type="inferred from homology"/>
<feature type="transmembrane region" description="Helical" evidence="8">
    <location>
        <begin position="157"/>
        <end position="177"/>
    </location>
</feature>
<feature type="transmembrane region" description="Helical" evidence="8">
    <location>
        <begin position="117"/>
        <end position="145"/>
    </location>
</feature>
<dbReference type="OrthoDB" id="9761056at2"/>
<dbReference type="PANTHER" id="PTHR30003">
    <property type="entry name" value="L-LACTATE PERMEASE"/>
    <property type="match status" value="1"/>
</dbReference>
<evidence type="ECO:0000256" key="3">
    <source>
        <dbReference type="ARBA" id="ARBA00022448"/>
    </source>
</evidence>
<feature type="transmembrane region" description="Helical" evidence="8">
    <location>
        <begin position="68"/>
        <end position="89"/>
    </location>
</feature>
<dbReference type="GO" id="GO:0005886">
    <property type="term" value="C:plasma membrane"/>
    <property type="evidence" value="ECO:0007669"/>
    <property type="project" value="UniProtKB-SubCell"/>
</dbReference>
<evidence type="ECO:0000256" key="1">
    <source>
        <dbReference type="ARBA" id="ARBA00004651"/>
    </source>
</evidence>
<keyword evidence="4 8" id="KW-1003">Cell membrane</keyword>
<gene>
    <name evidence="9" type="ORF">E6C70_16105</name>
</gene>
<feature type="transmembrane region" description="Helical" evidence="8">
    <location>
        <begin position="403"/>
        <end position="422"/>
    </location>
</feature>
<evidence type="ECO:0000313" key="9">
    <source>
        <dbReference type="EMBL" id="THG29133.1"/>
    </source>
</evidence>
<keyword evidence="10" id="KW-1185">Reference proteome</keyword>
<feature type="transmembrane region" description="Helical" evidence="8">
    <location>
        <begin position="359"/>
        <end position="383"/>
    </location>
</feature>
<protein>
    <recommendedName>
        <fullName evidence="8">L-lactate permease</fullName>
    </recommendedName>
</protein>
<feature type="transmembrane region" description="Helical" evidence="8">
    <location>
        <begin position="525"/>
        <end position="543"/>
    </location>
</feature>
<dbReference type="Proteomes" id="UP000307380">
    <property type="component" value="Unassembled WGS sequence"/>
</dbReference>
<evidence type="ECO:0000256" key="7">
    <source>
        <dbReference type="ARBA" id="ARBA00023136"/>
    </source>
</evidence>
<feature type="transmembrane region" description="Helical" evidence="8">
    <location>
        <begin position="429"/>
        <end position="454"/>
    </location>
</feature>
<feature type="transmembrane region" description="Helical" evidence="8">
    <location>
        <begin position="12"/>
        <end position="33"/>
    </location>
</feature>
<feature type="transmembrane region" description="Helical" evidence="8">
    <location>
        <begin position="288"/>
        <end position="308"/>
    </location>
</feature>